<feature type="transmembrane region" description="Helical" evidence="7">
    <location>
        <begin position="115"/>
        <end position="134"/>
    </location>
</feature>
<feature type="transmembrane region" description="Helical" evidence="7">
    <location>
        <begin position="52"/>
        <end position="71"/>
    </location>
</feature>
<dbReference type="InterPro" id="IPR036259">
    <property type="entry name" value="MFS_trans_sf"/>
</dbReference>
<evidence type="ECO:0000256" key="6">
    <source>
        <dbReference type="ARBA" id="ARBA00023136"/>
    </source>
</evidence>
<feature type="transmembrane region" description="Helical" evidence="7">
    <location>
        <begin position="20"/>
        <end position="40"/>
    </location>
</feature>
<keyword evidence="10" id="KW-1185">Reference proteome</keyword>
<feature type="transmembrane region" description="Helical" evidence="7">
    <location>
        <begin position="229"/>
        <end position="250"/>
    </location>
</feature>
<reference evidence="10" key="1">
    <citation type="submission" date="2018-06" db="EMBL/GenBank/DDBJ databases">
        <title>Aestuariibacter litoralis strain KCTC 52945T.</title>
        <authorList>
            <person name="Li X."/>
            <person name="Salam N."/>
            <person name="Li J.-L."/>
            <person name="Chen Y.-M."/>
            <person name="Yang Z.-W."/>
            <person name="Zhang L.-Y."/>
            <person name="Han M.-X."/>
            <person name="Xiao M."/>
            <person name="Li W.-J."/>
        </authorList>
    </citation>
    <scope>NUCLEOTIDE SEQUENCE [LARGE SCALE GENOMIC DNA]</scope>
    <source>
        <strain evidence="10">KCTC 52945</strain>
    </source>
</reference>
<organism evidence="9 10">
    <name type="scientific">Aestuariivirga litoralis</name>
    <dbReference type="NCBI Taxonomy" id="2650924"/>
    <lineage>
        <taxon>Bacteria</taxon>
        <taxon>Pseudomonadati</taxon>
        <taxon>Pseudomonadota</taxon>
        <taxon>Alphaproteobacteria</taxon>
        <taxon>Hyphomicrobiales</taxon>
        <taxon>Aestuariivirgaceae</taxon>
        <taxon>Aestuariivirga</taxon>
    </lineage>
</organism>
<dbReference type="CDD" id="cd17502">
    <property type="entry name" value="MFS_Azr1_MDR_like"/>
    <property type="match status" value="1"/>
</dbReference>
<protein>
    <submittedName>
        <fullName evidence="9">MFS transporter</fullName>
    </submittedName>
</protein>
<feature type="transmembrane region" description="Helical" evidence="7">
    <location>
        <begin position="447"/>
        <end position="465"/>
    </location>
</feature>
<keyword evidence="3" id="KW-1003">Cell membrane</keyword>
<dbReference type="InterPro" id="IPR020846">
    <property type="entry name" value="MFS_dom"/>
</dbReference>
<proteinExistence type="predicted"/>
<accession>A0A2W2B5Z9</accession>
<feature type="domain" description="Major facilitator superfamily (MFS) profile" evidence="8">
    <location>
        <begin position="18"/>
        <end position="470"/>
    </location>
</feature>
<comment type="caution">
    <text evidence="9">The sequence shown here is derived from an EMBL/GenBank/DDBJ whole genome shotgun (WGS) entry which is preliminary data.</text>
</comment>
<dbReference type="AlphaFoldDB" id="A0A2W2B5Z9"/>
<feature type="transmembrane region" description="Helical" evidence="7">
    <location>
        <begin position="203"/>
        <end position="223"/>
    </location>
</feature>
<dbReference type="PROSITE" id="PS50850">
    <property type="entry name" value="MFS"/>
    <property type="match status" value="1"/>
</dbReference>
<feature type="transmembrane region" description="Helical" evidence="7">
    <location>
        <begin position="141"/>
        <end position="163"/>
    </location>
</feature>
<evidence type="ECO:0000313" key="9">
    <source>
        <dbReference type="EMBL" id="PZF75744.1"/>
    </source>
</evidence>
<dbReference type="PANTHER" id="PTHR23501:SF197">
    <property type="entry name" value="COMD"/>
    <property type="match status" value="1"/>
</dbReference>
<feature type="transmembrane region" description="Helical" evidence="7">
    <location>
        <begin position="169"/>
        <end position="191"/>
    </location>
</feature>
<dbReference type="SUPFAM" id="SSF103473">
    <property type="entry name" value="MFS general substrate transporter"/>
    <property type="match status" value="1"/>
</dbReference>
<evidence type="ECO:0000313" key="10">
    <source>
        <dbReference type="Proteomes" id="UP000248795"/>
    </source>
</evidence>
<feature type="transmembrane region" description="Helical" evidence="7">
    <location>
        <begin position="364"/>
        <end position="388"/>
    </location>
</feature>
<name>A0A2W2B5Z9_9HYPH</name>
<feature type="transmembrane region" description="Helical" evidence="7">
    <location>
        <begin position="339"/>
        <end position="358"/>
    </location>
</feature>
<feature type="transmembrane region" description="Helical" evidence="7">
    <location>
        <begin position="409"/>
        <end position="427"/>
    </location>
</feature>
<dbReference type="Pfam" id="PF07690">
    <property type="entry name" value="MFS_1"/>
    <property type="match status" value="1"/>
</dbReference>
<evidence type="ECO:0000256" key="2">
    <source>
        <dbReference type="ARBA" id="ARBA00022448"/>
    </source>
</evidence>
<dbReference type="FunFam" id="1.20.1720.10:FF:000004">
    <property type="entry name" value="EmrB/QacA family drug resistance transporter"/>
    <property type="match status" value="1"/>
</dbReference>
<comment type="subcellular location">
    <subcellularLocation>
        <location evidence="1">Cell membrane</location>
        <topology evidence="1">Multi-pass membrane protein</topology>
    </subcellularLocation>
</comment>
<dbReference type="Gene3D" id="1.20.1250.20">
    <property type="entry name" value="MFS general substrate transporter like domains"/>
    <property type="match status" value="1"/>
</dbReference>
<evidence type="ECO:0000259" key="8">
    <source>
        <dbReference type="PROSITE" id="PS50850"/>
    </source>
</evidence>
<keyword evidence="4 7" id="KW-0812">Transmembrane</keyword>
<keyword evidence="6 7" id="KW-0472">Membrane</keyword>
<sequence>MTRPTPRASLSHADIRTIVIGVGVAMFLGALDQTIIAAALPAIASDLGGFDAISWVASIYLLTATAVTPLYGKFSDIRGRRAALTLGVVTFVAGSIACALAPSMGWLIAARALQGLGGGGLISLAQTIVADIVAPKERGRYQIYFASVFLLASLLGPTLGGVFTQHLHWTLIFWINLPLGALAFFMSNSALKRLPRHDRPHELDVLGAILLVAATVTLMLALHDGGINYAWTSARILGLIGGSLALWLAFVWRIRTAEEPLIPLSVLANDVVARGTVAASCGMGAYIGLSIYLPVYFQSVRGMSTTESGLGLIPLMVGTVVGATIAGQLMGRIVHYKRVPVIGLFFAALGATALALWADAMPVALFAAVLAMISIGLGTVLPTTTVAIQNAVELHQLGTATGTMNFFRQLASAVTVAIFGALLNASGISEAALHSVASVPAGGFTPIFAATAVGFVIAFVFILWMREKPLRSAARHAAEAVVAD</sequence>
<evidence type="ECO:0000256" key="3">
    <source>
        <dbReference type="ARBA" id="ARBA00022475"/>
    </source>
</evidence>
<dbReference type="EMBL" id="QKVK01000008">
    <property type="protein sequence ID" value="PZF75744.1"/>
    <property type="molecule type" value="Genomic_DNA"/>
</dbReference>
<evidence type="ECO:0000256" key="4">
    <source>
        <dbReference type="ARBA" id="ARBA00022692"/>
    </source>
</evidence>
<feature type="transmembrane region" description="Helical" evidence="7">
    <location>
        <begin position="309"/>
        <end position="327"/>
    </location>
</feature>
<dbReference type="PANTHER" id="PTHR23501">
    <property type="entry name" value="MAJOR FACILITATOR SUPERFAMILY"/>
    <property type="match status" value="1"/>
</dbReference>
<feature type="transmembrane region" description="Helical" evidence="7">
    <location>
        <begin position="83"/>
        <end position="109"/>
    </location>
</feature>
<gene>
    <name evidence="9" type="ORF">DK847_16055</name>
</gene>
<evidence type="ECO:0000256" key="1">
    <source>
        <dbReference type="ARBA" id="ARBA00004651"/>
    </source>
</evidence>
<dbReference type="Gene3D" id="1.20.1720.10">
    <property type="entry name" value="Multidrug resistance protein D"/>
    <property type="match status" value="1"/>
</dbReference>
<dbReference type="GO" id="GO:0022857">
    <property type="term" value="F:transmembrane transporter activity"/>
    <property type="evidence" value="ECO:0007669"/>
    <property type="project" value="InterPro"/>
</dbReference>
<dbReference type="RefSeq" id="WP_111199551.1">
    <property type="nucleotide sequence ID" value="NZ_QKVK01000008.1"/>
</dbReference>
<dbReference type="GO" id="GO:0005886">
    <property type="term" value="C:plasma membrane"/>
    <property type="evidence" value="ECO:0007669"/>
    <property type="project" value="UniProtKB-SubCell"/>
</dbReference>
<dbReference type="InterPro" id="IPR011701">
    <property type="entry name" value="MFS"/>
</dbReference>
<evidence type="ECO:0000256" key="7">
    <source>
        <dbReference type="SAM" id="Phobius"/>
    </source>
</evidence>
<feature type="transmembrane region" description="Helical" evidence="7">
    <location>
        <begin position="271"/>
        <end position="297"/>
    </location>
</feature>
<dbReference type="Proteomes" id="UP000248795">
    <property type="component" value="Unassembled WGS sequence"/>
</dbReference>
<dbReference type="PRINTS" id="PR01036">
    <property type="entry name" value="TCRTETB"/>
</dbReference>
<evidence type="ECO:0000256" key="5">
    <source>
        <dbReference type="ARBA" id="ARBA00022989"/>
    </source>
</evidence>
<keyword evidence="5 7" id="KW-1133">Transmembrane helix</keyword>
<keyword evidence="2" id="KW-0813">Transport</keyword>